<protein>
    <recommendedName>
        <fullName evidence="1">PglD N-terminal domain-containing protein</fullName>
    </recommendedName>
</protein>
<evidence type="ECO:0000259" key="1">
    <source>
        <dbReference type="Pfam" id="PF17836"/>
    </source>
</evidence>
<dbReference type="Pfam" id="PF17836">
    <property type="entry name" value="PglD_N"/>
    <property type="match status" value="1"/>
</dbReference>
<dbReference type="InterPro" id="IPR041561">
    <property type="entry name" value="PglD_N"/>
</dbReference>
<feature type="non-terminal residue" evidence="2">
    <location>
        <position position="154"/>
    </location>
</feature>
<dbReference type="EMBL" id="UINC01170866">
    <property type="protein sequence ID" value="SVD75118.1"/>
    <property type="molecule type" value="Genomic_DNA"/>
</dbReference>
<feature type="domain" description="PglD N-terminal" evidence="1">
    <location>
        <begin position="7"/>
        <end position="86"/>
    </location>
</feature>
<dbReference type="AlphaFoldDB" id="A0A382XXW4"/>
<dbReference type="SUPFAM" id="SSF51161">
    <property type="entry name" value="Trimeric LpxA-like enzymes"/>
    <property type="match status" value="1"/>
</dbReference>
<dbReference type="Gene3D" id="2.160.10.10">
    <property type="entry name" value="Hexapeptide repeat proteins"/>
    <property type="match status" value="1"/>
</dbReference>
<organism evidence="2">
    <name type="scientific">marine metagenome</name>
    <dbReference type="NCBI Taxonomy" id="408172"/>
    <lineage>
        <taxon>unclassified sequences</taxon>
        <taxon>metagenomes</taxon>
        <taxon>ecological metagenomes</taxon>
    </lineage>
</organism>
<reference evidence="2" key="1">
    <citation type="submission" date="2018-05" db="EMBL/GenBank/DDBJ databases">
        <authorList>
            <person name="Lanie J.A."/>
            <person name="Ng W.-L."/>
            <person name="Kazmierczak K.M."/>
            <person name="Andrzejewski T.M."/>
            <person name="Davidsen T.M."/>
            <person name="Wayne K.J."/>
            <person name="Tettelin H."/>
            <person name="Glass J.I."/>
            <person name="Rusch D."/>
            <person name="Podicherti R."/>
            <person name="Tsui H.-C.T."/>
            <person name="Winkler M.E."/>
        </authorList>
    </citation>
    <scope>NUCLEOTIDE SEQUENCE</scope>
</reference>
<evidence type="ECO:0000313" key="2">
    <source>
        <dbReference type="EMBL" id="SVD75118.1"/>
    </source>
</evidence>
<dbReference type="InterPro" id="IPR050179">
    <property type="entry name" value="Trans_hexapeptide_repeat"/>
</dbReference>
<dbReference type="Gene3D" id="3.40.50.20">
    <property type="match status" value="1"/>
</dbReference>
<dbReference type="PANTHER" id="PTHR43300:SF7">
    <property type="entry name" value="UDP-N-ACETYLBACILLOSAMINE N-ACETYLTRANSFERASE"/>
    <property type="match status" value="1"/>
</dbReference>
<name>A0A382XXW4_9ZZZZ</name>
<dbReference type="PANTHER" id="PTHR43300">
    <property type="entry name" value="ACETYLTRANSFERASE"/>
    <property type="match status" value="1"/>
</dbReference>
<dbReference type="InterPro" id="IPR011004">
    <property type="entry name" value="Trimer_LpxA-like_sf"/>
</dbReference>
<accession>A0A382XXW4</accession>
<gene>
    <name evidence="2" type="ORF">METZ01_LOCUS427972</name>
</gene>
<sequence length="154" mass="15902">MMGHICVVLGGGGHARILIDALQSCGGIKLYGVLDINSTLWGESLLGVPILGGDNLLPELIEDGVNCFVVGLGSIGDNAPRKSLFDLGSTSKLYPFTVIHSSAIYSRWSSIGPGVQLLSGSIVNAGVKLGTNVIINSGAIVEHDCVIGDHVHVA</sequence>
<proteinExistence type="predicted"/>